<feature type="region of interest" description="Disordered" evidence="1">
    <location>
        <begin position="389"/>
        <end position="444"/>
    </location>
</feature>
<gene>
    <name evidence="3" type="ORF">OLEA9_A100378</name>
</gene>
<dbReference type="InterPro" id="IPR056988">
    <property type="entry name" value="Zn_ribbon_pln"/>
</dbReference>
<dbReference type="Proteomes" id="UP000594638">
    <property type="component" value="Unassembled WGS sequence"/>
</dbReference>
<dbReference type="Gramene" id="OE9A100378T1">
    <property type="protein sequence ID" value="OE9A100378C1"/>
    <property type="gene ID" value="OE9A100378"/>
</dbReference>
<evidence type="ECO:0000256" key="1">
    <source>
        <dbReference type="SAM" id="MobiDB-lite"/>
    </source>
</evidence>
<dbReference type="InterPro" id="IPR036869">
    <property type="entry name" value="J_dom_sf"/>
</dbReference>
<dbReference type="PANTHER" id="PTHR44137">
    <property type="entry name" value="BNAC03G44070D PROTEIN"/>
    <property type="match status" value="1"/>
</dbReference>
<evidence type="ECO:0000313" key="3">
    <source>
        <dbReference type="EMBL" id="CAA2939160.1"/>
    </source>
</evidence>
<dbReference type="CDD" id="cd06257">
    <property type="entry name" value="DnaJ"/>
    <property type="match status" value="1"/>
</dbReference>
<dbReference type="PANTHER" id="PTHR44137:SF61">
    <property type="entry name" value="J DOMAIN-CONTAINING PROTEIN"/>
    <property type="match status" value="1"/>
</dbReference>
<dbReference type="PROSITE" id="PS50076">
    <property type="entry name" value="DNAJ_2"/>
    <property type="match status" value="1"/>
</dbReference>
<dbReference type="EMBL" id="CACTIH010000041">
    <property type="protein sequence ID" value="CAA2939160.1"/>
    <property type="molecule type" value="Genomic_DNA"/>
</dbReference>
<reference evidence="3 4" key="1">
    <citation type="submission" date="2019-12" db="EMBL/GenBank/DDBJ databases">
        <authorList>
            <person name="Alioto T."/>
            <person name="Alioto T."/>
            <person name="Gomez Garrido J."/>
        </authorList>
    </citation>
    <scope>NUCLEOTIDE SEQUENCE [LARGE SCALE GENOMIC DNA]</scope>
</reference>
<accession>A0A8S0PIV4</accession>
<dbReference type="SMART" id="SM00271">
    <property type="entry name" value="DnaJ"/>
    <property type="match status" value="1"/>
</dbReference>
<feature type="compositionally biased region" description="Polar residues" evidence="1">
    <location>
        <begin position="245"/>
        <end position="266"/>
    </location>
</feature>
<evidence type="ECO:0000259" key="2">
    <source>
        <dbReference type="PROSITE" id="PS50076"/>
    </source>
</evidence>
<feature type="domain" description="J" evidence="2">
    <location>
        <begin position="66"/>
        <end position="130"/>
    </location>
</feature>
<keyword evidence="4" id="KW-1185">Reference proteome</keyword>
<dbReference type="SUPFAM" id="SSF46565">
    <property type="entry name" value="Chaperone J-domain"/>
    <property type="match status" value="1"/>
</dbReference>
<evidence type="ECO:0000313" key="4">
    <source>
        <dbReference type="Proteomes" id="UP000594638"/>
    </source>
</evidence>
<dbReference type="Pfam" id="PF23551">
    <property type="entry name" value="Zn_ribbon_20"/>
    <property type="match status" value="1"/>
</dbReference>
<feature type="region of interest" description="Disordered" evidence="1">
    <location>
        <begin position="131"/>
        <end position="268"/>
    </location>
</feature>
<dbReference type="AlphaFoldDB" id="A0A8S0PIV4"/>
<name>A0A8S0PIV4_OLEEU</name>
<protein>
    <recommendedName>
        <fullName evidence="2">J domain-containing protein</fullName>
    </recommendedName>
</protein>
<dbReference type="InterPro" id="IPR001623">
    <property type="entry name" value="DnaJ_domain"/>
</dbReference>
<dbReference type="Pfam" id="PF00226">
    <property type="entry name" value="DnaJ"/>
    <property type="match status" value="1"/>
</dbReference>
<dbReference type="OrthoDB" id="10250354at2759"/>
<proteinExistence type="predicted"/>
<dbReference type="PRINTS" id="PR00625">
    <property type="entry name" value="JDOMAIN"/>
</dbReference>
<dbReference type="Gene3D" id="1.10.287.110">
    <property type="entry name" value="DnaJ domain"/>
    <property type="match status" value="1"/>
</dbReference>
<feature type="compositionally biased region" description="Polar residues" evidence="1">
    <location>
        <begin position="147"/>
        <end position="185"/>
    </location>
</feature>
<feature type="compositionally biased region" description="Polar residues" evidence="1">
    <location>
        <begin position="392"/>
        <end position="407"/>
    </location>
</feature>
<comment type="caution">
    <text evidence="3">The sequence shown here is derived from an EMBL/GenBank/DDBJ whole genome shotgun (WGS) entry which is preliminary data.</text>
</comment>
<sequence length="444" mass="48660">MECNKDDAIKCKGIAEKKLENEDIAGANKFALKAQSLFPNLEGLSALLEVINLYVASQKKINGEVDLYGIFGLDPSVDDDTLRKKYRKMALVFHPDKNKSTGAAGAFLILTEAFKVLSDKDKRSAYNLKLNLRAPNPPFPTDRNGFCNFTSSSSSQNARNMATDSKTQHMPNQSKTSATATSSHFNPPLKPKNSKDATGVQHVPRPKKTKKTAASPRYAATPPRPRNMRTATNVHDIPGRKKTSKTATNSTFVRTPSKPRNWTTAQHAPASNLRPIPCPPSGPETFWTSCARCRMQYEYPKIYLNQHLLCPCCREAFFALQKPAPPPGSIHSSPGCCAFHHQKQGMSASSGGSGSVTASDARASQRVQSVFDSVKRGCEEAVAMAGSEEALQKNNIAPDTTDASSASEKPMKKRHEDGQNWNDVKERNPLTERNMAAHRTSLEI</sequence>
<feature type="compositionally biased region" description="Basic and acidic residues" evidence="1">
    <location>
        <begin position="414"/>
        <end position="430"/>
    </location>
</feature>
<organism evidence="3 4">
    <name type="scientific">Olea europaea subsp. europaea</name>
    <dbReference type="NCBI Taxonomy" id="158383"/>
    <lineage>
        <taxon>Eukaryota</taxon>
        <taxon>Viridiplantae</taxon>
        <taxon>Streptophyta</taxon>
        <taxon>Embryophyta</taxon>
        <taxon>Tracheophyta</taxon>
        <taxon>Spermatophyta</taxon>
        <taxon>Magnoliopsida</taxon>
        <taxon>eudicotyledons</taxon>
        <taxon>Gunneridae</taxon>
        <taxon>Pentapetalae</taxon>
        <taxon>asterids</taxon>
        <taxon>lamiids</taxon>
        <taxon>Lamiales</taxon>
        <taxon>Oleaceae</taxon>
        <taxon>Oleeae</taxon>
        <taxon>Olea</taxon>
    </lineage>
</organism>